<keyword evidence="2" id="KW-0543">Viral nucleoprotein</keyword>
<feature type="region of interest" description="Disordered" evidence="1">
    <location>
        <begin position="115"/>
        <end position="192"/>
    </location>
</feature>
<protein>
    <submittedName>
        <fullName evidence="2">Putative nucleoprotein</fullName>
    </submittedName>
</protein>
<keyword evidence="2" id="KW-0946">Virion</keyword>
<dbReference type="GO" id="GO:0019013">
    <property type="term" value="C:viral nucleocapsid"/>
    <property type="evidence" value="ECO:0007669"/>
    <property type="project" value="UniProtKB-KW"/>
</dbReference>
<dbReference type="Proteomes" id="UP000204649">
    <property type="component" value="Segment"/>
</dbReference>
<dbReference type="OrthoDB" id="26918at10239"/>
<sequence length="636" mass="70601">MITKEDFGCLRDCDSYTREFQRRLESQGVIFWTEKTVRIPSLKLVLTKHNLGEEARKRYSQIFQGHQIRVIWYFDYSDLKECYQREGIIGGKQKKKSGAVKQKEKLEVRRRSLTKLLDTTGQTDEAGPSGTQVVDLSPIKSEPHKDSSDTDTDSEEEQLTLGLEQPGDDSDTDSSGSDPESSESDEEEDPEVVAMADPPVPAANVVVAAANVIPAGNSLEENRRALLGNDYNQVAAVEDLRRQSSMYWMADLVNKHLVGASVYRELIFKNNEYVAALSLEDKTRYLPMLINVICQSRMAAINENGRIPLQVLMIAEMTGLYQDAKTADAATSADRMNAACLAILEDPDLITCCAMQSARRLAPLVAPAAGANAEAPDNNQQGENNLIPRDDPAVLFGEVVNRIRLDVDSRPMITPLAAYTCAVTAMAKKGMVSQHCLDKIIDGVKSDLGRQIALSTELIRRYHDRFPITLTRENVARRMKAIEDIIPEENMRLKIIIRQAALSGLTCITTIKKAMDTRPDFPWARVCALFPGEAQAATEAFRVIGDNPYYGFTSTMEGVASIRYKNLAYVAKEVLIRYLGESDLKNYAGFPRTPMYPDRVAAIFDAYRADEEPAGAPAENQALLTAMREAAVPFGY</sequence>
<feature type="compositionally biased region" description="Acidic residues" evidence="1">
    <location>
        <begin position="180"/>
        <end position="191"/>
    </location>
</feature>
<dbReference type="EMBL" id="KM817610">
    <property type="protein sequence ID" value="AJG39076.1"/>
    <property type="molecule type" value="Viral_cRNA"/>
</dbReference>
<feature type="compositionally biased region" description="Polar residues" evidence="1">
    <location>
        <begin position="117"/>
        <end position="134"/>
    </location>
</feature>
<keyword evidence="3" id="KW-1185">Reference proteome</keyword>
<feature type="compositionally biased region" description="Acidic residues" evidence="1">
    <location>
        <begin position="149"/>
        <end position="158"/>
    </location>
</feature>
<evidence type="ECO:0000313" key="3">
    <source>
        <dbReference type="Proteomes" id="UP000204649"/>
    </source>
</evidence>
<dbReference type="GeneID" id="26131649"/>
<evidence type="ECO:0000256" key="1">
    <source>
        <dbReference type="SAM" id="MobiDB-lite"/>
    </source>
</evidence>
<proteinExistence type="predicted"/>
<dbReference type="KEGG" id="vg:26131649"/>
<name>A0A0B5KRC1_9VIRU</name>
<dbReference type="RefSeq" id="YP_009177721.1">
    <property type="nucleotide sequence ID" value="NC_028265.1"/>
</dbReference>
<reference evidence="2 3" key="1">
    <citation type="journal article" date="2015" name="Elife">
        <title>Unprecedented genomic diversity of RNA viruses in arthropods reveals the ancestry of negative-sense RNA viruses.</title>
        <authorList>
            <person name="Li C.X."/>
            <person name="Shi M."/>
            <person name="Tian J.H."/>
            <person name="Lin X.D."/>
            <person name="Kang Y.J."/>
            <person name="Chen L.J."/>
            <person name="Qin X.C."/>
            <person name="Xu J."/>
            <person name="Holmes E.C."/>
            <person name="Zhang Y.Z."/>
        </authorList>
    </citation>
    <scope>NUCLEOTIDE SEQUENCE [LARGE SCALE GENOMIC DNA]</scope>
    <source>
        <strain evidence="2 3">XC2-7</strain>
    </source>
</reference>
<organism evidence="2 3">
    <name type="scientific">Wuhan Mosquito Virus 8</name>
    <dbReference type="NCBI Taxonomy" id="1608133"/>
    <lineage>
        <taxon>Viruses</taxon>
        <taxon>Riboviria</taxon>
        <taxon>Orthornavirae</taxon>
        <taxon>Negarnaviricota</taxon>
        <taxon>Haploviricotina</taxon>
        <taxon>Monjiviricetes</taxon>
        <taxon>Jingchuvirales</taxon>
        <taxon>Chuviridae</taxon>
        <taxon>Culicidavirus</taxon>
        <taxon>Culicidavirus culicidae</taxon>
    </lineage>
</organism>
<gene>
    <name evidence="2" type="primary">N</name>
</gene>
<evidence type="ECO:0000313" key="2">
    <source>
        <dbReference type="EMBL" id="AJG39076.1"/>
    </source>
</evidence>
<accession>A0A0B5KRC1</accession>